<dbReference type="OrthoDB" id="6433810at2759"/>
<comment type="caution">
    <text evidence="1">The sequence shown here is derived from an EMBL/GenBank/DDBJ whole genome shotgun (WGS) entry which is preliminary data.</text>
</comment>
<organism evidence="1 2">
    <name type="scientific">Danionella cerebrum</name>
    <dbReference type="NCBI Taxonomy" id="2873325"/>
    <lineage>
        <taxon>Eukaryota</taxon>
        <taxon>Metazoa</taxon>
        <taxon>Chordata</taxon>
        <taxon>Craniata</taxon>
        <taxon>Vertebrata</taxon>
        <taxon>Euteleostomi</taxon>
        <taxon>Actinopterygii</taxon>
        <taxon>Neopterygii</taxon>
        <taxon>Teleostei</taxon>
        <taxon>Ostariophysi</taxon>
        <taxon>Cypriniformes</taxon>
        <taxon>Danionidae</taxon>
        <taxon>Danioninae</taxon>
        <taxon>Danionella</taxon>
    </lineage>
</organism>
<reference evidence="1 2" key="1">
    <citation type="journal article" date="2019" name="Sci. Data">
        <title>Hybrid genome assembly and annotation of Danionella translucida.</title>
        <authorList>
            <person name="Kadobianskyi M."/>
            <person name="Schulze L."/>
            <person name="Schuelke M."/>
            <person name="Judkewitz B."/>
        </authorList>
    </citation>
    <scope>NUCLEOTIDE SEQUENCE [LARGE SCALE GENOMIC DNA]</scope>
    <source>
        <strain evidence="1 2">Bolton</strain>
    </source>
</reference>
<accession>A0A553R348</accession>
<dbReference type="Proteomes" id="UP000316079">
    <property type="component" value="Unassembled WGS sequence"/>
</dbReference>
<dbReference type="AlphaFoldDB" id="A0A553R348"/>
<name>A0A553R348_9TELE</name>
<dbReference type="EMBL" id="SRMA01025274">
    <property type="protein sequence ID" value="TRY96609.1"/>
    <property type="molecule type" value="Genomic_DNA"/>
</dbReference>
<evidence type="ECO:0000313" key="1">
    <source>
        <dbReference type="EMBL" id="TRY96609.1"/>
    </source>
</evidence>
<keyword evidence="2" id="KW-1185">Reference proteome</keyword>
<gene>
    <name evidence="1" type="ORF">DNTS_024242</name>
</gene>
<proteinExistence type="predicted"/>
<evidence type="ECO:0000313" key="2">
    <source>
        <dbReference type="Proteomes" id="UP000316079"/>
    </source>
</evidence>
<protein>
    <submittedName>
        <fullName evidence="1">Uncharacterized protein</fullName>
    </submittedName>
</protein>
<sequence length="76" mass="7759">MLCRLYGPAILAEDAGCSHTIQPPLLLAPAGEKEKERSALATLLAVGQVDATCARSCVMTCQSGSGEAPCLKAKAA</sequence>